<dbReference type="SMART" id="SM00554">
    <property type="entry name" value="FAS1"/>
    <property type="match status" value="1"/>
</dbReference>
<dbReference type="Gene3D" id="2.30.180.10">
    <property type="entry name" value="FAS1 domain"/>
    <property type="match status" value="1"/>
</dbReference>
<gene>
    <name evidence="2" type="ORF">ACFSQJ_00280</name>
</gene>
<proteinExistence type="predicted"/>
<evidence type="ECO:0000313" key="3">
    <source>
        <dbReference type="Proteomes" id="UP001597526"/>
    </source>
</evidence>
<dbReference type="Pfam" id="PF02469">
    <property type="entry name" value="Fasciclin"/>
    <property type="match status" value="1"/>
</dbReference>
<dbReference type="EMBL" id="JBHULB010000001">
    <property type="protein sequence ID" value="MFD2585346.1"/>
    <property type="molecule type" value="Genomic_DNA"/>
</dbReference>
<dbReference type="PANTHER" id="PTHR10900">
    <property type="entry name" value="PERIOSTIN-RELATED"/>
    <property type="match status" value="1"/>
</dbReference>
<accession>A0ABW5MSQ4</accession>
<protein>
    <submittedName>
        <fullName evidence="2">Fasciclin domain-containing protein</fullName>
    </submittedName>
</protein>
<sequence length="173" mass="18058">MKKLVFILTIATFAFSTQTTEAQKSKDIVDIAASMDDFSTLVAAVKAADLVDALKGEGPLTVFAPNNAAFDKLPKGTVATLLKPENKGALTSILTYHVLAGKYTAADIVKSIKANGGGFMAKTLQGEAIYGELSGGNVILTDSKGNKSKVIIADVMASNGVIHAIENVVMPKK</sequence>
<organism evidence="2 3">
    <name type="scientific">Croceitalea marina</name>
    <dbReference type="NCBI Taxonomy" id="1775166"/>
    <lineage>
        <taxon>Bacteria</taxon>
        <taxon>Pseudomonadati</taxon>
        <taxon>Bacteroidota</taxon>
        <taxon>Flavobacteriia</taxon>
        <taxon>Flavobacteriales</taxon>
        <taxon>Flavobacteriaceae</taxon>
        <taxon>Croceitalea</taxon>
    </lineage>
</organism>
<dbReference type="SUPFAM" id="SSF82153">
    <property type="entry name" value="FAS1 domain"/>
    <property type="match status" value="1"/>
</dbReference>
<evidence type="ECO:0000259" key="1">
    <source>
        <dbReference type="PROSITE" id="PS50213"/>
    </source>
</evidence>
<feature type="domain" description="FAS1" evidence="1">
    <location>
        <begin position="25"/>
        <end position="169"/>
    </location>
</feature>
<dbReference type="RefSeq" id="WP_377764749.1">
    <property type="nucleotide sequence ID" value="NZ_JBHULB010000001.1"/>
</dbReference>
<reference evidence="3" key="1">
    <citation type="journal article" date="2019" name="Int. J. Syst. Evol. Microbiol.">
        <title>The Global Catalogue of Microorganisms (GCM) 10K type strain sequencing project: providing services to taxonomists for standard genome sequencing and annotation.</title>
        <authorList>
            <consortium name="The Broad Institute Genomics Platform"/>
            <consortium name="The Broad Institute Genome Sequencing Center for Infectious Disease"/>
            <person name="Wu L."/>
            <person name="Ma J."/>
        </authorList>
    </citation>
    <scope>NUCLEOTIDE SEQUENCE [LARGE SCALE GENOMIC DNA]</scope>
    <source>
        <strain evidence="3">KCTC 52368</strain>
    </source>
</reference>
<comment type="caution">
    <text evidence="2">The sequence shown here is derived from an EMBL/GenBank/DDBJ whole genome shotgun (WGS) entry which is preliminary data.</text>
</comment>
<dbReference type="PROSITE" id="PS50213">
    <property type="entry name" value="FAS1"/>
    <property type="match status" value="1"/>
</dbReference>
<keyword evidence="3" id="KW-1185">Reference proteome</keyword>
<dbReference type="InterPro" id="IPR050904">
    <property type="entry name" value="Adhesion/Biosynth-related"/>
</dbReference>
<dbReference type="InterPro" id="IPR000782">
    <property type="entry name" value="FAS1_domain"/>
</dbReference>
<name>A0ABW5MSQ4_9FLAO</name>
<evidence type="ECO:0000313" key="2">
    <source>
        <dbReference type="EMBL" id="MFD2585346.1"/>
    </source>
</evidence>
<dbReference type="Proteomes" id="UP001597526">
    <property type="component" value="Unassembled WGS sequence"/>
</dbReference>
<dbReference type="PANTHER" id="PTHR10900:SF77">
    <property type="entry name" value="FI19380P1"/>
    <property type="match status" value="1"/>
</dbReference>
<dbReference type="InterPro" id="IPR036378">
    <property type="entry name" value="FAS1_dom_sf"/>
</dbReference>